<dbReference type="EMBL" id="BRPB01000089">
    <property type="protein sequence ID" value="GLA53914.1"/>
    <property type="molecule type" value="Genomic_DNA"/>
</dbReference>
<feature type="chain" id="PRO_5040745290" description="Hydrophobin" evidence="1">
    <location>
        <begin position="18"/>
        <end position="154"/>
    </location>
</feature>
<sequence length="154" mass="16446">MKFAVAAILGFAMTAVAIPAAKESQQKRFINKASAQCAVSDSYCCSPRNADITDVALNLVLEEGTMIESILNGQEFLCAATTVAQGVNELVDALFRPDGDSFDCKDILSCCNQGAKLKHSMNSSTGLLQIWRYNGSISLGIKLREDFTSAPVAS</sequence>
<comment type="caution">
    <text evidence="2">The sequence shown here is derived from an EMBL/GenBank/DDBJ whole genome shotgun (WGS) entry which is preliminary data.</text>
</comment>
<accession>A0A9W6A8R3</accession>
<gene>
    <name evidence="2" type="ORF">AnigIFM63604_011220</name>
</gene>
<keyword evidence="1" id="KW-0732">Signal</keyword>
<feature type="signal peptide" evidence="1">
    <location>
        <begin position="1"/>
        <end position="17"/>
    </location>
</feature>
<reference evidence="2" key="1">
    <citation type="submission" date="2022-07" db="EMBL/GenBank/DDBJ databases">
        <title>Taxonomy of Aspergillus series Nigri: significant species reduction supported by multi-species coalescent approaches.</title>
        <authorList>
            <person name="Bian C."/>
            <person name="Kusuya Y."/>
            <person name="Sklenar F."/>
            <person name="D'hooge E."/>
            <person name="Yaguchi T."/>
            <person name="Takahashi H."/>
            <person name="Hubka V."/>
        </authorList>
    </citation>
    <scope>NUCLEOTIDE SEQUENCE</scope>
    <source>
        <strain evidence="2">IFM 63604</strain>
    </source>
</reference>
<evidence type="ECO:0000256" key="1">
    <source>
        <dbReference type="SAM" id="SignalP"/>
    </source>
</evidence>
<dbReference type="Proteomes" id="UP001144191">
    <property type="component" value="Unassembled WGS sequence"/>
</dbReference>
<proteinExistence type="predicted"/>
<protein>
    <recommendedName>
        <fullName evidence="4">Hydrophobin</fullName>
    </recommendedName>
</protein>
<name>A0A9W6A8R3_ASPNG</name>
<organism evidence="2 3">
    <name type="scientific">Aspergillus niger</name>
    <dbReference type="NCBI Taxonomy" id="5061"/>
    <lineage>
        <taxon>Eukaryota</taxon>
        <taxon>Fungi</taxon>
        <taxon>Dikarya</taxon>
        <taxon>Ascomycota</taxon>
        <taxon>Pezizomycotina</taxon>
        <taxon>Eurotiomycetes</taxon>
        <taxon>Eurotiomycetidae</taxon>
        <taxon>Eurotiales</taxon>
        <taxon>Aspergillaceae</taxon>
        <taxon>Aspergillus</taxon>
        <taxon>Aspergillus subgen. Circumdati</taxon>
    </lineage>
</organism>
<dbReference type="AlphaFoldDB" id="A0A9W6A8R3"/>
<evidence type="ECO:0008006" key="4">
    <source>
        <dbReference type="Google" id="ProtNLM"/>
    </source>
</evidence>
<evidence type="ECO:0000313" key="3">
    <source>
        <dbReference type="Proteomes" id="UP001144191"/>
    </source>
</evidence>
<evidence type="ECO:0000313" key="2">
    <source>
        <dbReference type="EMBL" id="GLA53914.1"/>
    </source>
</evidence>